<protein>
    <recommendedName>
        <fullName evidence="6">RNA polymerase sigma factor FliA</fullName>
    </recommendedName>
    <alternativeName>
        <fullName evidence="6">RNA polymerase sigma factor for flagellar operon</fullName>
    </alternativeName>
    <alternativeName>
        <fullName evidence="6">Sigma F</fullName>
    </alternativeName>
    <alternativeName>
        <fullName evidence="6">Sigma-28</fullName>
    </alternativeName>
</protein>
<feature type="region of interest" description="Sigma-70 factor domain-2" evidence="6">
    <location>
        <begin position="19"/>
        <end position="91"/>
    </location>
</feature>
<dbReference type="SUPFAM" id="SSF88946">
    <property type="entry name" value="Sigma2 domain of RNA polymerase sigma factors"/>
    <property type="match status" value="1"/>
</dbReference>
<organism evidence="8 9">
    <name type="scientific">Methylophaga muralis</name>
    <dbReference type="NCBI Taxonomy" id="291169"/>
    <lineage>
        <taxon>Bacteria</taxon>
        <taxon>Pseudomonadati</taxon>
        <taxon>Pseudomonadota</taxon>
        <taxon>Gammaproteobacteria</taxon>
        <taxon>Thiotrichales</taxon>
        <taxon>Piscirickettsiaceae</taxon>
        <taxon>Methylophaga</taxon>
    </lineage>
</organism>
<dbReference type="PIRSF" id="PIRSF000770">
    <property type="entry name" value="RNA_pol_sigma-SigE/K"/>
    <property type="match status" value="1"/>
</dbReference>
<dbReference type="EMBL" id="MCRI01000002">
    <property type="protein sequence ID" value="ODN67886.1"/>
    <property type="molecule type" value="Genomic_DNA"/>
</dbReference>
<dbReference type="InterPro" id="IPR012845">
    <property type="entry name" value="RNA_pol_sigma_FliA_WhiG"/>
</dbReference>
<comment type="caution">
    <text evidence="8">The sequence shown here is derived from an EMBL/GenBank/DDBJ whole genome shotgun (WGS) entry which is preliminary data.</text>
</comment>
<dbReference type="NCBIfam" id="TIGR02937">
    <property type="entry name" value="sigma70-ECF"/>
    <property type="match status" value="1"/>
</dbReference>
<dbReference type="NCBIfam" id="NF005413">
    <property type="entry name" value="PRK06986.1"/>
    <property type="match status" value="1"/>
</dbReference>
<dbReference type="InterPro" id="IPR014284">
    <property type="entry name" value="RNA_pol_sigma-70_dom"/>
</dbReference>
<dbReference type="PANTHER" id="PTHR30385">
    <property type="entry name" value="SIGMA FACTOR F FLAGELLAR"/>
    <property type="match status" value="1"/>
</dbReference>
<dbReference type="InterPro" id="IPR028617">
    <property type="entry name" value="Sigma70_FliA"/>
</dbReference>
<keyword evidence="1 6" id="KW-0963">Cytoplasm</keyword>
<dbReference type="HAMAP" id="MF_00962">
    <property type="entry name" value="Sigma70_FliA"/>
    <property type="match status" value="1"/>
</dbReference>
<dbReference type="Gene3D" id="1.10.1740.10">
    <property type="match status" value="1"/>
</dbReference>
<dbReference type="Pfam" id="PF04542">
    <property type="entry name" value="Sigma70_r2"/>
    <property type="match status" value="1"/>
</dbReference>
<dbReference type="GO" id="GO:0003899">
    <property type="term" value="F:DNA-directed RNA polymerase activity"/>
    <property type="evidence" value="ECO:0007669"/>
    <property type="project" value="InterPro"/>
</dbReference>
<evidence type="ECO:0000256" key="3">
    <source>
        <dbReference type="ARBA" id="ARBA00023082"/>
    </source>
</evidence>
<dbReference type="Pfam" id="PF04545">
    <property type="entry name" value="Sigma70_r4"/>
    <property type="match status" value="1"/>
</dbReference>
<dbReference type="PANTHER" id="PTHR30385:SF7">
    <property type="entry name" value="RNA POLYMERASE SIGMA FACTOR FLIA"/>
    <property type="match status" value="1"/>
</dbReference>
<dbReference type="PATRIC" id="fig|291169.3.peg.397"/>
<proteinExistence type="inferred from homology"/>
<keyword evidence="2 6" id="KW-0805">Transcription regulation</keyword>
<gene>
    <name evidence="6 8" type="primary">fliA</name>
    <name evidence="8" type="ORF">A9E74_00392</name>
</gene>
<sequence length="242" mass="27271">MIGVSMYPNHVSELTQHQLIEQHGGLVKRIAYHLVARLPHTVDVNDLIQAGMIGLLDASHQYKASQGASFETYAGIRIRGAMLDEIRRNDWAPRSVHRKAREIAEVMHQLEQQLGRSPLDLEVANAMDITLESYHQQLQDASGHQVFSLDDMTDNQLTDGDAFGSDEIGPAEIAENSSFEEALAEAIDALPERERLLMSLYYNEELNLKEIGEVLGVSESRVSQIHTQTVVRLRSKLRDWMQ</sequence>
<evidence type="ECO:0000313" key="8">
    <source>
        <dbReference type="EMBL" id="ODN67886.1"/>
    </source>
</evidence>
<keyword evidence="9" id="KW-1185">Reference proteome</keyword>
<dbReference type="GO" id="GO:0003677">
    <property type="term" value="F:DNA binding"/>
    <property type="evidence" value="ECO:0007669"/>
    <property type="project" value="UniProtKB-UniRule"/>
</dbReference>
<dbReference type="STRING" id="291169.A9E74_00392"/>
<dbReference type="GO" id="GO:0005737">
    <property type="term" value="C:cytoplasm"/>
    <property type="evidence" value="ECO:0007669"/>
    <property type="project" value="UniProtKB-SubCell"/>
</dbReference>
<dbReference type="InterPro" id="IPR007627">
    <property type="entry name" value="RNA_pol_sigma70_r2"/>
</dbReference>
<name>A0A1E3GWE7_9GAMM</name>
<dbReference type="InterPro" id="IPR013325">
    <property type="entry name" value="RNA_pol_sigma_r2"/>
</dbReference>
<keyword evidence="3 6" id="KW-0731">Sigma factor</keyword>
<dbReference type="InterPro" id="IPR007630">
    <property type="entry name" value="RNA_pol_sigma70_r4"/>
</dbReference>
<evidence type="ECO:0000256" key="4">
    <source>
        <dbReference type="ARBA" id="ARBA00023125"/>
    </source>
</evidence>
<dbReference type="CDD" id="cd06171">
    <property type="entry name" value="Sigma70_r4"/>
    <property type="match status" value="1"/>
</dbReference>
<dbReference type="InterPro" id="IPR007624">
    <property type="entry name" value="RNA_pol_sigma70_r3"/>
</dbReference>
<dbReference type="AlphaFoldDB" id="A0A1E3GWE7"/>
<dbReference type="NCBIfam" id="TIGR02479">
    <property type="entry name" value="FliA_WhiG"/>
    <property type="match status" value="1"/>
</dbReference>
<keyword evidence="4 6" id="KW-0238">DNA-binding</keyword>
<dbReference type="PRINTS" id="PR00046">
    <property type="entry name" value="SIGMA70FCT"/>
</dbReference>
<keyword evidence="5 6" id="KW-0804">Transcription</keyword>
<feature type="domain" description="RNA polymerase sigma-70" evidence="7">
    <location>
        <begin position="207"/>
        <end position="233"/>
    </location>
</feature>
<evidence type="ECO:0000256" key="2">
    <source>
        <dbReference type="ARBA" id="ARBA00023015"/>
    </source>
</evidence>
<comment type="subcellular location">
    <subcellularLocation>
        <location evidence="6">Cytoplasm</location>
    </subcellularLocation>
</comment>
<dbReference type="SUPFAM" id="SSF88659">
    <property type="entry name" value="Sigma3 and sigma4 domains of RNA polymerase sigma factors"/>
    <property type="match status" value="2"/>
</dbReference>
<comment type="function">
    <text evidence="6">Sigma factors are initiation factors that promote the attachment of RNA polymerase to specific initiation sites and are then released. This sigma factor controls the expression of flagella-related genes.</text>
</comment>
<dbReference type="FunFam" id="1.10.1740.10:FF:000002">
    <property type="entry name" value="RNA polymerase sigma factor FliA"/>
    <property type="match status" value="1"/>
</dbReference>
<evidence type="ECO:0000259" key="7">
    <source>
        <dbReference type="PROSITE" id="PS00716"/>
    </source>
</evidence>
<evidence type="ECO:0000256" key="6">
    <source>
        <dbReference type="HAMAP-Rule" id="MF_00962"/>
    </source>
</evidence>
<dbReference type="Proteomes" id="UP000094379">
    <property type="component" value="Unassembled WGS sequence"/>
</dbReference>
<dbReference type="PROSITE" id="PS00716">
    <property type="entry name" value="SIGMA70_2"/>
    <property type="match status" value="1"/>
</dbReference>
<dbReference type="GO" id="GO:0006352">
    <property type="term" value="P:DNA-templated transcription initiation"/>
    <property type="evidence" value="ECO:0007669"/>
    <property type="project" value="UniProtKB-UniRule"/>
</dbReference>
<dbReference type="InterPro" id="IPR000943">
    <property type="entry name" value="RNA_pol_sigma70"/>
</dbReference>
<evidence type="ECO:0000256" key="5">
    <source>
        <dbReference type="ARBA" id="ARBA00023163"/>
    </source>
</evidence>
<evidence type="ECO:0000313" key="9">
    <source>
        <dbReference type="Proteomes" id="UP000094379"/>
    </source>
</evidence>
<feature type="DNA-binding region" description="H-T-H motif" evidence="6">
    <location>
        <begin position="208"/>
        <end position="227"/>
    </location>
</feature>
<dbReference type="GO" id="GO:0016987">
    <property type="term" value="F:sigma factor activity"/>
    <property type="evidence" value="ECO:0007669"/>
    <property type="project" value="UniProtKB-UniRule"/>
</dbReference>
<feature type="short sequence motif" description="Interaction with polymerase core subunit RpoC" evidence="6">
    <location>
        <begin position="46"/>
        <end position="49"/>
    </location>
</feature>
<feature type="region of interest" description="Sigma-70 factor domain-4" evidence="6">
    <location>
        <begin position="186"/>
        <end position="234"/>
    </location>
</feature>
<reference evidence="8 9" key="1">
    <citation type="submission" date="2016-07" db="EMBL/GenBank/DDBJ databases">
        <title>Draft Genome Sequence of Methylophaga muralis Bur 1.</title>
        <authorList>
            <person name="Vasilenko O.V."/>
            <person name="Doronina N.V."/>
            <person name="Shmareva M.N."/>
            <person name="Tarlachkov S.V."/>
            <person name="Mustakhimov I."/>
            <person name="Trotsenko Y.A."/>
        </authorList>
    </citation>
    <scope>NUCLEOTIDE SEQUENCE [LARGE SCALE GENOMIC DNA]</scope>
    <source>
        <strain evidence="8 9">Bur 1</strain>
    </source>
</reference>
<dbReference type="Gene3D" id="1.20.140.160">
    <property type="match status" value="1"/>
</dbReference>
<dbReference type="InterPro" id="IPR013324">
    <property type="entry name" value="RNA_pol_sigma_r3/r4-like"/>
</dbReference>
<comment type="caution">
    <text evidence="6">Lacks conserved residue(s) required for the propagation of feature annotation.</text>
</comment>
<accession>A0A1E3GWE7</accession>
<evidence type="ECO:0000256" key="1">
    <source>
        <dbReference type="ARBA" id="ARBA00022490"/>
    </source>
</evidence>
<comment type="similarity">
    <text evidence="6">Belongs to the sigma-70 factor family. FliA subfamily.</text>
</comment>
<dbReference type="Pfam" id="PF04539">
    <property type="entry name" value="Sigma70_r3"/>
    <property type="match status" value="1"/>
</dbReference>